<dbReference type="PANTHER" id="PTHR30575">
    <property type="entry name" value="PEPTIDASE M20"/>
    <property type="match status" value="1"/>
</dbReference>
<reference evidence="3 4" key="1">
    <citation type="submission" date="2014-08" db="EMBL/GenBank/DDBJ databases">
        <authorList>
            <person name="Moulin Lionel"/>
        </authorList>
    </citation>
    <scope>NUCLEOTIDE SEQUENCE [LARGE SCALE GENOMIC DNA]</scope>
</reference>
<dbReference type="InterPro" id="IPR017439">
    <property type="entry name" value="Amidohydrolase"/>
</dbReference>
<dbReference type="Pfam" id="PF07687">
    <property type="entry name" value="M20_dimer"/>
    <property type="match status" value="1"/>
</dbReference>
<dbReference type="Pfam" id="PF01546">
    <property type="entry name" value="Peptidase_M20"/>
    <property type="match status" value="1"/>
</dbReference>
<dbReference type="AlphaFoldDB" id="A0A090FYT4"/>
<dbReference type="PIRSF" id="PIRSF037227">
    <property type="entry name" value="Aminobenzoyl-glu_utiliz_pB"/>
    <property type="match status" value="1"/>
</dbReference>
<dbReference type="SUPFAM" id="SSF55031">
    <property type="entry name" value="Bacterial exopeptidase dimerisation domain"/>
    <property type="match status" value="1"/>
</dbReference>
<gene>
    <name evidence="3" type="primary">abgB</name>
    <name evidence="3" type="ORF">MPL3365_170083</name>
</gene>
<organism evidence="3 4">
    <name type="scientific">Mesorhizobium plurifarium</name>
    <dbReference type="NCBI Taxonomy" id="69974"/>
    <lineage>
        <taxon>Bacteria</taxon>
        <taxon>Pseudomonadati</taxon>
        <taxon>Pseudomonadota</taxon>
        <taxon>Alphaproteobacteria</taxon>
        <taxon>Hyphomicrobiales</taxon>
        <taxon>Phyllobacteriaceae</taxon>
        <taxon>Mesorhizobium</taxon>
    </lineage>
</organism>
<dbReference type="FunFam" id="3.30.70.360:FF:000004">
    <property type="entry name" value="Peptidase M20 domain-containing protein 2"/>
    <property type="match status" value="1"/>
</dbReference>
<name>A0A090FYT4_MESPL</name>
<dbReference type="Proteomes" id="UP000046122">
    <property type="component" value="Unassembled WGS sequence"/>
</dbReference>
<dbReference type="Gene3D" id="3.40.630.10">
    <property type="entry name" value="Zn peptidases"/>
    <property type="match status" value="1"/>
</dbReference>
<dbReference type="EMBL" id="CCNE01000009">
    <property type="protein sequence ID" value="CDX52775.1"/>
    <property type="molecule type" value="Genomic_DNA"/>
</dbReference>
<dbReference type="GO" id="GO:0005737">
    <property type="term" value="C:cytoplasm"/>
    <property type="evidence" value="ECO:0007669"/>
    <property type="project" value="TreeGrafter"/>
</dbReference>
<sequence>MQNDPLSLDEIVRHVAAKAVDYCALSDRIWAIPELAFEEYRSVAEHINMLEREGFRITRNVGGLPTAFLAEYGSGGPVVGILGEYDALPTLSQKSGALEWAPLQTGAAGHGCGHNLLGAGSALAAAALKEAMAVHRIAGTIRYYGCPAEEAGGGKTYMTRAGVFDDVDVALCWHPHVVSEVYSTSTLAAIGIYFRFRGRATHAATSPHVGRSALDAMELMNVGVNYMREHMPSDARVHYAVTNTGGDAPNVVQAYAESIYSVRSPNLADAQRLLERVKKIAQGAALMTETSVEMQIAGGSANVLPNKTLQEVMLENMQRLGAPAFDDADYDFARKLRELTISDEDALASIAPRDPSLTSMILHNAILPLPAREEVEMGTTDVGDVSWIAPTAQCFVACYAMGTTFHTWQMVTQGTMPAAHKGMVFAAQTLAATAADCLRNPAIIDRAKAELKERIGNQTYVCPIPPDVRPEDLRKKPA</sequence>
<evidence type="ECO:0000256" key="1">
    <source>
        <dbReference type="ARBA" id="ARBA00022801"/>
    </source>
</evidence>
<dbReference type="InterPro" id="IPR002933">
    <property type="entry name" value="Peptidase_M20"/>
</dbReference>
<dbReference type="SUPFAM" id="SSF53187">
    <property type="entry name" value="Zn-dependent exopeptidases"/>
    <property type="match status" value="1"/>
</dbReference>
<dbReference type="Gene3D" id="3.30.70.360">
    <property type="match status" value="1"/>
</dbReference>
<dbReference type="InterPro" id="IPR017145">
    <property type="entry name" value="Aminobenzoyl-glu_utiliz_pB"/>
</dbReference>
<protein>
    <submittedName>
        <fullName evidence="3">Putative peptidase, aminobenzoyl-glutamate utilization protein</fullName>
    </submittedName>
</protein>
<dbReference type="GO" id="GO:0016805">
    <property type="term" value="F:dipeptidase activity"/>
    <property type="evidence" value="ECO:0007669"/>
    <property type="project" value="TreeGrafter"/>
</dbReference>
<dbReference type="GO" id="GO:0046657">
    <property type="term" value="P:folic acid catabolic process"/>
    <property type="evidence" value="ECO:0007669"/>
    <property type="project" value="TreeGrafter"/>
</dbReference>
<evidence type="ECO:0000313" key="4">
    <source>
        <dbReference type="Proteomes" id="UP000046122"/>
    </source>
</evidence>
<dbReference type="NCBIfam" id="TIGR01891">
    <property type="entry name" value="amidohydrolases"/>
    <property type="match status" value="1"/>
</dbReference>
<keyword evidence="1" id="KW-0378">Hydrolase</keyword>
<accession>A0A090FYT4</accession>
<dbReference type="InterPro" id="IPR052030">
    <property type="entry name" value="Peptidase_M20/M20A_hydrolases"/>
</dbReference>
<evidence type="ECO:0000259" key="2">
    <source>
        <dbReference type="Pfam" id="PF07687"/>
    </source>
</evidence>
<dbReference type="PANTHER" id="PTHR30575:SF0">
    <property type="entry name" value="XAA-ARG DIPEPTIDASE"/>
    <property type="match status" value="1"/>
</dbReference>
<feature type="domain" description="Peptidase M20 dimerisation" evidence="2">
    <location>
        <begin position="190"/>
        <end position="282"/>
    </location>
</feature>
<dbReference type="InterPro" id="IPR011650">
    <property type="entry name" value="Peptidase_M20_dimer"/>
</dbReference>
<evidence type="ECO:0000313" key="3">
    <source>
        <dbReference type="EMBL" id="CDX52775.1"/>
    </source>
</evidence>
<proteinExistence type="predicted"/>
<dbReference type="GO" id="GO:0071713">
    <property type="term" value="F:para-aminobenzoyl-glutamate hydrolase activity"/>
    <property type="evidence" value="ECO:0007669"/>
    <property type="project" value="TreeGrafter"/>
</dbReference>
<dbReference type="InterPro" id="IPR036264">
    <property type="entry name" value="Bact_exopeptidase_dim_dom"/>
</dbReference>